<sequence length="216" mass="24083">MANTTNNNTMLLVLLVVVGFIIYYICNSSVDPMKPVSTSINNTSTRIIDTNDTFINDNNNNDTIDLIDVPKVLKNISEDLLSNNDNPLYNISGNTDGSNGASLTDAFAPPLDNCKCPDEFDFNKNNIDKYNIKDYLPDVNNVNKEWFDTDFAQARHELDDGTLINPDRYVIGINTVGQSLKNASYDIRGTVPNPKYSISPWNNSTIEPDYNIKSLA</sequence>
<evidence type="ECO:0000313" key="3">
    <source>
        <dbReference type="EMBL" id="QHT76745.1"/>
    </source>
</evidence>
<proteinExistence type="predicted"/>
<feature type="transmembrane region" description="Helical" evidence="1">
    <location>
        <begin position="7"/>
        <end position="25"/>
    </location>
</feature>
<dbReference type="Pfam" id="PF23983">
    <property type="entry name" value="P11_C"/>
    <property type="match status" value="1"/>
</dbReference>
<protein>
    <recommendedName>
        <fullName evidence="2">Minor capsid protein P11 C-terminal conserved region domain-containing protein</fullName>
    </recommendedName>
</protein>
<evidence type="ECO:0000256" key="1">
    <source>
        <dbReference type="SAM" id="Phobius"/>
    </source>
</evidence>
<evidence type="ECO:0000259" key="2">
    <source>
        <dbReference type="Pfam" id="PF23983"/>
    </source>
</evidence>
<keyword evidence="1" id="KW-0812">Transmembrane</keyword>
<dbReference type="InterPro" id="IPR055730">
    <property type="entry name" value="P11_C"/>
</dbReference>
<dbReference type="EMBL" id="MN739901">
    <property type="protein sequence ID" value="QHT76745.1"/>
    <property type="molecule type" value="Genomic_DNA"/>
</dbReference>
<keyword evidence="1" id="KW-0472">Membrane</keyword>
<name>A0A6C0H9F3_9ZZZZ</name>
<organism evidence="3">
    <name type="scientific">viral metagenome</name>
    <dbReference type="NCBI Taxonomy" id="1070528"/>
    <lineage>
        <taxon>unclassified sequences</taxon>
        <taxon>metagenomes</taxon>
        <taxon>organismal metagenomes</taxon>
    </lineage>
</organism>
<reference evidence="3" key="1">
    <citation type="journal article" date="2020" name="Nature">
        <title>Giant virus diversity and host interactions through global metagenomics.</title>
        <authorList>
            <person name="Schulz F."/>
            <person name="Roux S."/>
            <person name="Paez-Espino D."/>
            <person name="Jungbluth S."/>
            <person name="Walsh D.A."/>
            <person name="Denef V.J."/>
            <person name="McMahon K.D."/>
            <person name="Konstantinidis K.T."/>
            <person name="Eloe-Fadrosh E.A."/>
            <person name="Kyrpides N.C."/>
            <person name="Woyke T."/>
        </authorList>
    </citation>
    <scope>NUCLEOTIDE SEQUENCE</scope>
    <source>
        <strain evidence="3">GVMAG-M-3300023179-82</strain>
    </source>
</reference>
<keyword evidence="1" id="KW-1133">Transmembrane helix</keyword>
<feature type="domain" description="Minor capsid protein P11 C-terminal conserved region" evidence="2">
    <location>
        <begin position="131"/>
        <end position="215"/>
    </location>
</feature>
<dbReference type="AlphaFoldDB" id="A0A6C0H9F3"/>
<accession>A0A6C0H9F3</accession>